<dbReference type="GO" id="GO:0016787">
    <property type="term" value="F:hydrolase activity"/>
    <property type="evidence" value="ECO:0007669"/>
    <property type="project" value="UniProtKB-KW"/>
</dbReference>
<name>A0A8S5S6P4_9CAUD</name>
<evidence type="ECO:0000313" key="1">
    <source>
        <dbReference type="EMBL" id="DAF46491.1"/>
    </source>
</evidence>
<accession>A0A8S5S6P4</accession>
<protein>
    <submittedName>
        <fullName evidence="1">Recombination enhancement function protein nuclease, DNase, HYDROLASE.4A</fullName>
    </submittedName>
</protein>
<organism evidence="1">
    <name type="scientific">Siphoviridae sp. ctdau33</name>
    <dbReference type="NCBI Taxonomy" id="2827902"/>
    <lineage>
        <taxon>Viruses</taxon>
        <taxon>Duplodnaviria</taxon>
        <taxon>Heunggongvirae</taxon>
        <taxon>Uroviricota</taxon>
        <taxon>Caudoviricetes</taxon>
    </lineage>
</organism>
<sequence length="93" mass="10754">MESKRCFLCGATGGADPLDCHHIFPGTANRKKSEKYGLVVYLCHNRCHIFGRRAVHNNATTMKQLQRYGQLKAMQEQGWTEDDFRREFGKSYL</sequence>
<dbReference type="EMBL" id="BK032538">
    <property type="protein sequence ID" value="DAF46491.1"/>
    <property type="molecule type" value="Genomic_DNA"/>
</dbReference>
<reference evidence="1" key="1">
    <citation type="journal article" date="2021" name="Proc. Natl. Acad. Sci. U.S.A.">
        <title>A Catalog of Tens of Thousands of Viruses from Human Metagenomes Reveals Hidden Associations with Chronic Diseases.</title>
        <authorList>
            <person name="Tisza M.J."/>
            <person name="Buck C.B."/>
        </authorList>
    </citation>
    <scope>NUCLEOTIDE SEQUENCE</scope>
    <source>
        <strain evidence="1">Ctdau33</strain>
    </source>
</reference>
<proteinExistence type="predicted"/>
<keyword evidence="1" id="KW-0378">Hydrolase</keyword>